<reference evidence="2 3" key="1">
    <citation type="submission" date="2019-05" db="EMBL/GenBank/DDBJ databases">
        <title>Georgenia *** sp. nov., and Georgenia *** sp. nov., isolated from the intestinal contents of plateau pika (Ochotona curzoniae) in the Qinghai-Tibet plateau of China.</title>
        <authorList>
            <person name="Tian Z."/>
        </authorList>
    </citation>
    <scope>NUCLEOTIDE SEQUENCE [LARGE SCALE GENOMIC DNA]</scope>
    <source>
        <strain evidence="2 3">Z443</strain>
    </source>
</reference>
<evidence type="ECO:0000256" key="1">
    <source>
        <dbReference type="SAM" id="MobiDB-lite"/>
    </source>
</evidence>
<name>A0A5B8C4V7_9MICO</name>
<accession>A0A5B8C4V7</accession>
<dbReference type="RefSeq" id="WP_139929874.1">
    <property type="nucleotide sequence ID" value="NZ_CP040915.1"/>
</dbReference>
<evidence type="ECO:0000313" key="2">
    <source>
        <dbReference type="EMBL" id="QDC25624.1"/>
    </source>
</evidence>
<sequence length="897" mass="99000">MDIAEFAAIRPARTVEPERLIRLEPSFVLPRPAGVMTHVPPPLILSGESMPPGLGDPAWDPLREYDNVADASLIARIHALVRACERALTAADDRLDAAGLVAVVQREVKVHELDAVDWKLATGGTTDATVIFPIARVLVRQALITTLSANPPDYERAHRLTRLALVAHALCELLRHPKMRAEQIYDLLHRRPLVIPGLADAVLAPAPKIKLIRETTVRDLQVVRREWAGYVAGEVANVRNVMAGESFSQHEMSTRETETTTTALTERREETETESEAKQTSELTASVSNQLGVTINGHAEVSAEYRYPVVTARISGGVDAGLTLQRSDQQSSKIAREAVARATSRVESLTRETRMRRELARTEEGYTYALRNSTDKHVHGVYRWVDRIDTYQLFRYTDRLQLEFQIPEPAEFYRWRRDRQEAAATAVDAPPEWTLTADAIKAEDLITLAKTYHATNVPPPLEPTVTVVRTVTVETAAPAPGSGKPWNPPTGAKELDIPIPTDYATSSVSFEGEGFPAAGEWTDETGKEVKGVRSAFAAVAVGSESHFFWNGGIWYGPLRFLATHGNVKDIGVANAVQRGEPPYGRSFLPIGSDAGLHPNPVTAPLSGAQNVLKVALTTLGLLTCTVTFAVKCVPTSSAQHAWRLSVYDALFAAWSQWKRDYESRQVRGQLLGESAAADAGSSQRNEQVILEELKRSVIAWLLDDAEFAGRPALKPRKKDATGVETDFANMDIPQAILDAPTIQFLEQAFEWSNLAYVFYPYFWAARSRWEVLSEVTANDPVFERFLRAGSARVVVPARPSFESAVKNWLMTGVPFLNGDLPTPDKKLYISIDTEVREISAPQRGGIPGDHWQSRLTTTLVYLESKGDLPFTNQLHQLPAPVGAPYEPGDILDLDEET</sequence>
<organism evidence="2 3">
    <name type="scientific">Georgenia yuyongxinii</name>
    <dbReference type="NCBI Taxonomy" id="2589797"/>
    <lineage>
        <taxon>Bacteria</taxon>
        <taxon>Bacillati</taxon>
        <taxon>Actinomycetota</taxon>
        <taxon>Actinomycetes</taxon>
        <taxon>Micrococcales</taxon>
        <taxon>Bogoriellaceae</taxon>
        <taxon>Georgenia</taxon>
    </lineage>
</organism>
<dbReference type="EMBL" id="CP040915">
    <property type="protein sequence ID" value="QDC25624.1"/>
    <property type="molecule type" value="Genomic_DNA"/>
</dbReference>
<dbReference type="OrthoDB" id="8563833at2"/>
<evidence type="ECO:0000313" key="3">
    <source>
        <dbReference type="Proteomes" id="UP000314616"/>
    </source>
</evidence>
<dbReference type="Proteomes" id="UP000314616">
    <property type="component" value="Chromosome"/>
</dbReference>
<proteinExistence type="predicted"/>
<dbReference type="AlphaFoldDB" id="A0A5B8C4V7"/>
<feature type="region of interest" description="Disordered" evidence="1">
    <location>
        <begin position="247"/>
        <end position="284"/>
    </location>
</feature>
<dbReference type="KEGG" id="gyu:FE374_14320"/>
<protein>
    <submittedName>
        <fullName evidence="2">Uncharacterized protein</fullName>
    </submittedName>
</protein>
<gene>
    <name evidence="2" type="ORF">FE374_14320</name>
</gene>
<feature type="compositionally biased region" description="Basic and acidic residues" evidence="1">
    <location>
        <begin position="265"/>
        <end position="279"/>
    </location>
</feature>